<dbReference type="EMBL" id="FXAW01000001">
    <property type="protein sequence ID" value="SMG12894.1"/>
    <property type="molecule type" value="Genomic_DNA"/>
</dbReference>
<protein>
    <submittedName>
        <fullName evidence="2">Uncharacterized protein</fullName>
    </submittedName>
</protein>
<evidence type="ECO:0000256" key="1">
    <source>
        <dbReference type="SAM" id="Phobius"/>
    </source>
</evidence>
<dbReference type="AlphaFoldDB" id="A0A1X7IEX5"/>
<sequence>MRAFLPEAAFDPLEFKNFSISEIKSGKSYRLQWTGGKKNEDIDIYLFENGSQKAKIVTIGNSGQYLWKIPKGKKSATYQVQLRGETGIIASNDFRIKRGFPVLAVGGGVIVTAGVIIYLLTRDSATVPDPSDPSELPVPPEPN</sequence>
<keyword evidence="1" id="KW-0812">Transmembrane</keyword>
<dbReference type="Proteomes" id="UP000193804">
    <property type="component" value="Unassembled WGS sequence"/>
</dbReference>
<gene>
    <name evidence="2" type="ORF">SAMN05661096_00554</name>
</gene>
<dbReference type="OrthoDB" id="9767116at2"/>
<accession>A0A1X7IEX5</accession>
<reference evidence="3" key="1">
    <citation type="submission" date="2017-04" db="EMBL/GenBank/DDBJ databases">
        <authorList>
            <person name="Varghese N."/>
            <person name="Submissions S."/>
        </authorList>
    </citation>
    <scope>NUCLEOTIDE SEQUENCE [LARGE SCALE GENOMIC DNA]</scope>
    <source>
        <strain evidence="3">DSM 4125</strain>
    </source>
</reference>
<evidence type="ECO:0000313" key="3">
    <source>
        <dbReference type="Proteomes" id="UP000193804"/>
    </source>
</evidence>
<feature type="transmembrane region" description="Helical" evidence="1">
    <location>
        <begin position="100"/>
        <end position="120"/>
    </location>
</feature>
<proteinExistence type="predicted"/>
<dbReference type="STRING" id="1028.SAMN05661096_00554"/>
<keyword evidence="1" id="KW-0472">Membrane</keyword>
<keyword evidence="1" id="KW-1133">Transmembrane helix</keyword>
<name>A0A1X7IEX5_9BACT</name>
<keyword evidence="3" id="KW-1185">Reference proteome</keyword>
<evidence type="ECO:0000313" key="2">
    <source>
        <dbReference type="EMBL" id="SMG12894.1"/>
    </source>
</evidence>
<organism evidence="2 3">
    <name type="scientific">Marivirga sericea</name>
    <dbReference type="NCBI Taxonomy" id="1028"/>
    <lineage>
        <taxon>Bacteria</taxon>
        <taxon>Pseudomonadati</taxon>
        <taxon>Bacteroidota</taxon>
        <taxon>Cytophagia</taxon>
        <taxon>Cytophagales</taxon>
        <taxon>Marivirgaceae</taxon>
        <taxon>Marivirga</taxon>
    </lineage>
</organism>
<dbReference type="RefSeq" id="WP_085515553.1">
    <property type="nucleotide sequence ID" value="NZ_FXAW01000001.1"/>
</dbReference>